<protein>
    <submittedName>
        <fullName evidence="1">Uncharacterized protein</fullName>
    </submittedName>
</protein>
<accession>X1RM16</accession>
<name>X1RM16_9ZZZZ</name>
<comment type="caution">
    <text evidence="1">The sequence shown here is derived from an EMBL/GenBank/DDBJ whole genome shotgun (WGS) entry which is preliminary data.</text>
</comment>
<proteinExistence type="predicted"/>
<reference evidence="1" key="1">
    <citation type="journal article" date="2014" name="Front. Microbiol.">
        <title>High frequency of phylogenetically diverse reductive dehalogenase-homologous genes in deep subseafloor sedimentary metagenomes.</title>
        <authorList>
            <person name="Kawai M."/>
            <person name="Futagami T."/>
            <person name="Toyoda A."/>
            <person name="Takaki Y."/>
            <person name="Nishi S."/>
            <person name="Hori S."/>
            <person name="Arai W."/>
            <person name="Tsubouchi T."/>
            <person name="Morono Y."/>
            <person name="Uchiyama I."/>
            <person name="Ito T."/>
            <person name="Fujiyama A."/>
            <person name="Inagaki F."/>
            <person name="Takami H."/>
        </authorList>
    </citation>
    <scope>NUCLEOTIDE SEQUENCE</scope>
    <source>
        <strain evidence="1">Expedition CK06-06</strain>
    </source>
</reference>
<dbReference type="EMBL" id="BARV01034056">
    <property type="protein sequence ID" value="GAI56564.1"/>
    <property type="molecule type" value="Genomic_DNA"/>
</dbReference>
<evidence type="ECO:0000313" key="1">
    <source>
        <dbReference type="EMBL" id="GAI56564.1"/>
    </source>
</evidence>
<dbReference type="AlphaFoldDB" id="X1RM16"/>
<organism evidence="1">
    <name type="scientific">marine sediment metagenome</name>
    <dbReference type="NCBI Taxonomy" id="412755"/>
    <lineage>
        <taxon>unclassified sequences</taxon>
        <taxon>metagenomes</taxon>
        <taxon>ecological metagenomes</taxon>
    </lineage>
</organism>
<gene>
    <name evidence="1" type="ORF">S06H3_53415</name>
</gene>
<sequence length="103" mass="11626">MYVLTGGANTMLFQSDTAYLKACERNLVTSGLAWAKQNIRNNSRETFEKTVELDVSKMNIRGSTLIVTIRGLPTGEEPQAQINASCSRGRRTFKHDDKYKIRL</sequence>